<sequence length="877" mass="100102">TLSNWRKFRLMLETCFIFPSARLGNWLIVTYLLIKLLCLTNGILQLWIMHAFLGFNTTYFAFGYQLLHDLSSGRGWQNTMLFPRVSACAIPIKSASKVNYVASQCTLPINMLNEKIYLFFWFWTVFITVVTLSSLPRWFTRVATIGWRVRFVKNYLRLLERHRDMDKRDLHRFVRDFLRLDGTFLLKMIALNSGDVICTEIVGSLVDAYLCQRNASGAQLTDMLPSAPAEPHTLLRRYQADEKPAPASKLMLQATQRQPPLGSTLPGVWKPPSHVGPLPAFVLKTCPMAARSALSVTSAMITRPLSDSHLCLFTAQVLVSFSSLYFTPQWSPPKSDGHSAPGSSPGCCFTNTWPLLEQPQTFTDLLHLAKTRPKPRTHRSPSMAEILSHFRSIDLVNYVGVEDFADRLNFMFTPALLSTLCTIVTVRTYFLQPISCWLPNEFGNGEGQLSFVNNFCWTEGTYAVKPSDFQLDNSLEDGGISRYKQQKIVYYQWIPFVLAMQAVLFCIPRLFWHMFSYERAGTDVEHIVKIAKDAVHESGENRSKLVNHACRMLQQMIKRNSRATASCGQPGSLGHLCFRCLNTFVPSRLVGSWLILTYFLVKLSFLGNSLGQLALMQNFLQLNSTRYTLLGLQLLVEVATGDDWQNTMVFPRVGCCAVYMRTASRGNWQFSQCSLPINMINEKIYIFLWFWILSVAAITIFSIVMWILRLFNSGIRGTFVTKYLKLADNYNELKRTVRFKKFMRSYLRHDGTFVLKMIALNCGDIICSEIIQNLWTDYKSKCAEAQQPQEQGGLRRSSCMLRLSCNNLNEQPKTRRGVRRLRPKLFRRTSEPPPSLPECQSSLPSPKGQSFGKLPEIDEFKAIDEDGGKFEIDCEKN</sequence>
<dbReference type="GO" id="GO:0005243">
    <property type="term" value="F:gap junction channel activity"/>
    <property type="evidence" value="ECO:0007669"/>
    <property type="project" value="TreeGrafter"/>
</dbReference>
<evidence type="ECO:0000256" key="10">
    <source>
        <dbReference type="SAM" id="MobiDB-lite"/>
    </source>
</evidence>
<feature type="compositionally biased region" description="Polar residues" evidence="10">
    <location>
        <begin position="838"/>
        <end position="848"/>
    </location>
</feature>
<feature type="region of interest" description="Disordered" evidence="10">
    <location>
        <begin position="812"/>
        <end position="858"/>
    </location>
</feature>
<evidence type="ECO:0000256" key="8">
    <source>
        <dbReference type="ARBA" id="ARBA00023303"/>
    </source>
</evidence>
<feature type="compositionally biased region" description="Basic residues" evidence="10">
    <location>
        <begin position="814"/>
        <end position="827"/>
    </location>
</feature>
<evidence type="ECO:0000256" key="6">
    <source>
        <dbReference type="ARBA" id="ARBA00023065"/>
    </source>
</evidence>
<name>A0A1I8HKY5_9PLAT</name>
<evidence type="ECO:0000256" key="5">
    <source>
        <dbReference type="ARBA" id="ARBA00022989"/>
    </source>
</evidence>
<dbReference type="PRINTS" id="PR01262">
    <property type="entry name" value="INNEXIN"/>
</dbReference>
<keyword evidence="4 9" id="KW-0812">Transmembrane</keyword>
<evidence type="ECO:0000256" key="9">
    <source>
        <dbReference type="RuleBase" id="RU010713"/>
    </source>
</evidence>
<dbReference type="PANTHER" id="PTHR11893:SF36">
    <property type="entry name" value="INNEXIN-5"/>
    <property type="match status" value="1"/>
</dbReference>
<dbReference type="WBParaSite" id="maker-uti_cns_0006617-snap-gene-0.8-mRNA-1">
    <property type="protein sequence ID" value="maker-uti_cns_0006617-snap-gene-0.8-mRNA-1"/>
    <property type="gene ID" value="maker-uti_cns_0006617-snap-gene-0.8"/>
</dbReference>
<protein>
    <recommendedName>
        <fullName evidence="9">Innexin</fullName>
    </recommendedName>
</protein>
<dbReference type="PROSITE" id="PS51013">
    <property type="entry name" value="PANNEXIN"/>
    <property type="match status" value="2"/>
</dbReference>
<feature type="transmembrane region" description="Helical" evidence="9">
    <location>
        <begin position="593"/>
        <end position="616"/>
    </location>
</feature>
<evidence type="ECO:0000313" key="12">
    <source>
        <dbReference type="WBParaSite" id="maker-uti_cns_0006617-snap-gene-0.8-mRNA-1"/>
    </source>
</evidence>
<keyword evidence="7 9" id="KW-0472">Membrane</keyword>
<keyword evidence="8 9" id="KW-0407">Ion channel</keyword>
<keyword evidence="3" id="KW-1003">Cell membrane</keyword>
<proteinExistence type="inferred from homology"/>
<evidence type="ECO:0000256" key="1">
    <source>
        <dbReference type="ARBA" id="ARBA00004651"/>
    </source>
</evidence>
<feature type="transmembrane region" description="Helical" evidence="9">
    <location>
        <begin position="116"/>
        <end position="135"/>
    </location>
</feature>
<dbReference type="AlphaFoldDB" id="A0A1I8HKY5"/>
<comment type="similarity">
    <text evidence="9">Belongs to the pannexin family.</text>
</comment>
<keyword evidence="6 9" id="KW-0406">Ion transport</keyword>
<accession>A0A1I8HKY5</accession>
<dbReference type="PANTHER" id="PTHR11893">
    <property type="entry name" value="INNEXIN"/>
    <property type="match status" value="1"/>
</dbReference>
<evidence type="ECO:0000256" key="2">
    <source>
        <dbReference type="ARBA" id="ARBA00022448"/>
    </source>
</evidence>
<dbReference type="Pfam" id="PF00876">
    <property type="entry name" value="Innexin"/>
    <property type="match status" value="2"/>
</dbReference>
<evidence type="ECO:0000256" key="7">
    <source>
        <dbReference type="ARBA" id="ARBA00023136"/>
    </source>
</evidence>
<comment type="subcellular location">
    <subcellularLocation>
        <location evidence="1 9">Cell membrane</location>
        <topology evidence="1 9">Multi-pass membrane protein</topology>
    </subcellularLocation>
</comment>
<dbReference type="GO" id="GO:0005921">
    <property type="term" value="C:gap junction"/>
    <property type="evidence" value="ECO:0007669"/>
    <property type="project" value="UniProtKB-UniRule"/>
</dbReference>
<keyword evidence="11" id="KW-1185">Reference proteome</keyword>
<evidence type="ECO:0000313" key="11">
    <source>
        <dbReference type="Proteomes" id="UP000095280"/>
    </source>
</evidence>
<dbReference type="GO" id="GO:0005886">
    <property type="term" value="C:plasma membrane"/>
    <property type="evidence" value="ECO:0007669"/>
    <property type="project" value="UniProtKB-SubCell"/>
</dbReference>
<reference evidence="12" key="1">
    <citation type="submission" date="2016-11" db="UniProtKB">
        <authorList>
            <consortium name="WormBaseParasite"/>
        </authorList>
    </citation>
    <scope>IDENTIFICATION</scope>
</reference>
<comment type="function">
    <text evidence="9">Structural component of the gap junctions.</text>
</comment>
<keyword evidence="2 9" id="KW-0813">Transport</keyword>
<feature type="transmembrane region" description="Helical" evidence="9">
    <location>
        <begin position="490"/>
        <end position="512"/>
    </location>
</feature>
<dbReference type="InterPro" id="IPR000990">
    <property type="entry name" value="Innexin"/>
</dbReference>
<keyword evidence="5 9" id="KW-1133">Transmembrane helix</keyword>
<dbReference type="Proteomes" id="UP000095280">
    <property type="component" value="Unplaced"/>
</dbReference>
<feature type="transmembrane region" description="Helical" evidence="9">
    <location>
        <begin position="684"/>
        <end position="708"/>
    </location>
</feature>
<gene>
    <name evidence="9" type="primary">inx</name>
</gene>
<organism evidence="11 12">
    <name type="scientific">Macrostomum lignano</name>
    <dbReference type="NCBI Taxonomy" id="282301"/>
    <lineage>
        <taxon>Eukaryota</taxon>
        <taxon>Metazoa</taxon>
        <taxon>Spiralia</taxon>
        <taxon>Lophotrochozoa</taxon>
        <taxon>Platyhelminthes</taxon>
        <taxon>Rhabditophora</taxon>
        <taxon>Macrostomorpha</taxon>
        <taxon>Macrostomida</taxon>
        <taxon>Macrostomidae</taxon>
        <taxon>Macrostomum</taxon>
    </lineage>
</organism>
<evidence type="ECO:0000256" key="4">
    <source>
        <dbReference type="ARBA" id="ARBA00022692"/>
    </source>
</evidence>
<evidence type="ECO:0000256" key="3">
    <source>
        <dbReference type="ARBA" id="ARBA00022475"/>
    </source>
</evidence>
<dbReference type="GO" id="GO:0034220">
    <property type="term" value="P:monoatomic ion transmembrane transport"/>
    <property type="evidence" value="ECO:0007669"/>
    <property type="project" value="UniProtKB-KW"/>
</dbReference>